<keyword evidence="4" id="KW-1185">Reference proteome</keyword>
<evidence type="ECO:0000256" key="2">
    <source>
        <dbReference type="SAM" id="SignalP"/>
    </source>
</evidence>
<comment type="caution">
    <text evidence="3">The sequence shown here is derived from an EMBL/GenBank/DDBJ whole genome shotgun (WGS) entry which is preliminary data.</text>
</comment>
<evidence type="ECO:0000313" key="3">
    <source>
        <dbReference type="EMBL" id="GER51004.1"/>
    </source>
</evidence>
<organism evidence="3 4">
    <name type="scientific">Striga asiatica</name>
    <name type="common">Asiatic witchweed</name>
    <name type="synonym">Buchnera asiatica</name>
    <dbReference type="NCBI Taxonomy" id="4170"/>
    <lineage>
        <taxon>Eukaryota</taxon>
        <taxon>Viridiplantae</taxon>
        <taxon>Streptophyta</taxon>
        <taxon>Embryophyta</taxon>
        <taxon>Tracheophyta</taxon>
        <taxon>Spermatophyta</taxon>
        <taxon>Magnoliopsida</taxon>
        <taxon>eudicotyledons</taxon>
        <taxon>Gunneridae</taxon>
        <taxon>Pentapetalae</taxon>
        <taxon>asterids</taxon>
        <taxon>lamiids</taxon>
        <taxon>Lamiales</taxon>
        <taxon>Orobanchaceae</taxon>
        <taxon>Buchnereae</taxon>
        <taxon>Striga</taxon>
    </lineage>
</organism>
<feature type="signal peptide" evidence="2">
    <location>
        <begin position="1"/>
        <end position="22"/>
    </location>
</feature>
<proteinExistence type="predicted"/>
<dbReference type="PANTHER" id="PTHR33649:SF2">
    <property type="entry name" value="PAR1 PROTEIN"/>
    <property type="match status" value="1"/>
</dbReference>
<dbReference type="AlphaFoldDB" id="A0A5A7R3R2"/>
<accession>A0A5A7R3R2</accession>
<protein>
    <submittedName>
        <fullName evidence="3">PAR1 protein</fullName>
    </submittedName>
</protein>
<keyword evidence="2" id="KW-0732">Signal</keyword>
<feature type="compositionally biased region" description="Pro residues" evidence="1">
    <location>
        <begin position="180"/>
        <end position="190"/>
    </location>
</feature>
<reference evidence="4" key="1">
    <citation type="journal article" date="2019" name="Curr. Biol.">
        <title>Genome Sequence of Striga asiatica Provides Insight into the Evolution of Plant Parasitism.</title>
        <authorList>
            <person name="Yoshida S."/>
            <person name="Kim S."/>
            <person name="Wafula E.K."/>
            <person name="Tanskanen J."/>
            <person name="Kim Y.M."/>
            <person name="Honaas L."/>
            <person name="Yang Z."/>
            <person name="Spallek T."/>
            <person name="Conn C.E."/>
            <person name="Ichihashi Y."/>
            <person name="Cheong K."/>
            <person name="Cui S."/>
            <person name="Der J.P."/>
            <person name="Gundlach H."/>
            <person name="Jiao Y."/>
            <person name="Hori C."/>
            <person name="Ishida J.K."/>
            <person name="Kasahara H."/>
            <person name="Kiba T."/>
            <person name="Kim M.S."/>
            <person name="Koo N."/>
            <person name="Laohavisit A."/>
            <person name="Lee Y.H."/>
            <person name="Lumba S."/>
            <person name="McCourt P."/>
            <person name="Mortimer J.C."/>
            <person name="Mutuku J.M."/>
            <person name="Nomura T."/>
            <person name="Sasaki-Sekimoto Y."/>
            <person name="Seto Y."/>
            <person name="Wang Y."/>
            <person name="Wakatake T."/>
            <person name="Sakakibara H."/>
            <person name="Demura T."/>
            <person name="Yamaguchi S."/>
            <person name="Yoneyama K."/>
            <person name="Manabe R.I."/>
            <person name="Nelson D.C."/>
            <person name="Schulman A.H."/>
            <person name="Timko M.P."/>
            <person name="dePamphilis C.W."/>
            <person name="Choi D."/>
            <person name="Shirasu K."/>
        </authorList>
    </citation>
    <scope>NUCLEOTIDE SEQUENCE [LARGE SCALE GENOMIC DNA]</scope>
    <source>
        <strain evidence="4">cv. UVA1</strain>
    </source>
</reference>
<gene>
    <name evidence="3" type="ORF">STAS_28339</name>
</gene>
<dbReference type="EMBL" id="BKCP01009404">
    <property type="protein sequence ID" value="GER51004.1"/>
    <property type="molecule type" value="Genomic_DNA"/>
</dbReference>
<dbReference type="InterPro" id="IPR009489">
    <property type="entry name" value="PAR1"/>
</dbReference>
<dbReference type="Proteomes" id="UP000325081">
    <property type="component" value="Unassembled WGS sequence"/>
</dbReference>
<evidence type="ECO:0000313" key="4">
    <source>
        <dbReference type="Proteomes" id="UP000325081"/>
    </source>
</evidence>
<dbReference type="Pfam" id="PF06521">
    <property type="entry name" value="PAR1"/>
    <property type="match status" value="1"/>
</dbReference>
<dbReference type="PANTHER" id="PTHR33649">
    <property type="entry name" value="PAR1 PROTEIN"/>
    <property type="match status" value="1"/>
</dbReference>
<feature type="region of interest" description="Disordered" evidence="1">
    <location>
        <begin position="170"/>
        <end position="190"/>
    </location>
</feature>
<dbReference type="OrthoDB" id="772928at2759"/>
<feature type="chain" id="PRO_5022800701" evidence="2">
    <location>
        <begin position="23"/>
        <end position="190"/>
    </location>
</feature>
<evidence type="ECO:0000256" key="1">
    <source>
        <dbReference type="SAM" id="MobiDB-lite"/>
    </source>
</evidence>
<sequence length="190" mass="20470">MSPTSLLAITLALAISIQGTLGDIHCEDLNENSCAFAVSSTGNRCVLESRSFLRKLGSSDEYTCRTSEITASNQLTNYIETEECVTACGVDMRALGISSDSLLDRNFVDKFCSEPCYKNCPNIVDLYFNLAAGEGGKDIKIGVYIPKFCEMQRSGARRGMIELNSYQASDSFSTDSLGPSPAPAPGPALY</sequence>
<name>A0A5A7R3R2_STRAF</name>